<proteinExistence type="predicted"/>
<sequence length="302" mass="30569">MGYTVFAGRDQGSDIWQTAVQVSALRGALQEKCGEQVTKLDVVCCASVNAPLGSPVVKVVQTNDGSACEVVAGGEANKFYTFDEIVAQLNVSAVASTPSKVPKGAAPQGAAPATPAPGGATAKAGAALSSDKDYVVVLSGSCKYDLWVAAVETAQLRHDIQGITGGSLPAVVSKVAAQAGVSIVTEDGQVVCGGASIAEVQAGLCGGDRKVATPVPVVAAATPTTAVAPPPTPPATSRAPPVAEAAQKPAAESPPASLTSAAPAPEEPNVTRPDESLAPQGGWFLFRWFTAIVRKVTWFLRR</sequence>
<evidence type="ECO:0000256" key="1">
    <source>
        <dbReference type="SAM" id="MobiDB-lite"/>
    </source>
</evidence>
<protein>
    <submittedName>
        <fullName evidence="2">Uncharacterized protein</fullName>
    </submittedName>
</protein>
<evidence type="ECO:0000313" key="2">
    <source>
        <dbReference type="EMBL" id="CAE4659721.1"/>
    </source>
</evidence>
<reference evidence="2" key="1">
    <citation type="submission" date="2021-01" db="EMBL/GenBank/DDBJ databases">
        <authorList>
            <person name="Corre E."/>
            <person name="Pelletier E."/>
            <person name="Niang G."/>
            <person name="Scheremetjew M."/>
            <person name="Finn R."/>
            <person name="Kale V."/>
            <person name="Holt S."/>
            <person name="Cochrane G."/>
            <person name="Meng A."/>
            <person name="Brown T."/>
            <person name="Cohen L."/>
        </authorList>
    </citation>
    <scope>NUCLEOTIDE SEQUENCE</scope>
    <source>
        <strain evidence="2">CCMP3105</strain>
    </source>
</reference>
<feature type="region of interest" description="Disordered" evidence="1">
    <location>
        <begin position="101"/>
        <end position="121"/>
    </location>
</feature>
<gene>
    <name evidence="2" type="ORF">AMON00008_LOCUS58988</name>
</gene>
<dbReference type="AlphaFoldDB" id="A0A7S4SY47"/>
<name>A0A7S4SY47_9DINO</name>
<feature type="compositionally biased region" description="Low complexity" evidence="1">
    <location>
        <begin position="102"/>
        <end position="121"/>
    </location>
</feature>
<feature type="compositionally biased region" description="Low complexity" evidence="1">
    <location>
        <begin position="235"/>
        <end position="268"/>
    </location>
</feature>
<feature type="region of interest" description="Disordered" evidence="1">
    <location>
        <begin position="224"/>
        <end position="275"/>
    </location>
</feature>
<organism evidence="2">
    <name type="scientific">Alexandrium monilatum</name>
    <dbReference type="NCBI Taxonomy" id="311494"/>
    <lineage>
        <taxon>Eukaryota</taxon>
        <taxon>Sar</taxon>
        <taxon>Alveolata</taxon>
        <taxon>Dinophyceae</taxon>
        <taxon>Gonyaulacales</taxon>
        <taxon>Pyrocystaceae</taxon>
        <taxon>Alexandrium</taxon>
    </lineage>
</organism>
<accession>A0A7S4SY47</accession>
<dbReference type="EMBL" id="HBNR01082431">
    <property type="protein sequence ID" value="CAE4659721.1"/>
    <property type="molecule type" value="Transcribed_RNA"/>
</dbReference>